<keyword evidence="2" id="KW-1185">Reference proteome</keyword>
<comment type="caution">
    <text evidence="1">The sequence shown here is derived from an EMBL/GenBank/DDBJ whole genome shotgun (WGS) entry which is preliminary data.</text>
</comment>
<dbReference type="CDD" id="cd05233">
    <property type="entry name" value="SDR_c"/>
    <property type="match status" value="1"/>
</dbReference>
<proteinExistence type="predicted"/>
<dbReference type="Pfam" id="PF04339">
    <property type="entry name" value="FemAB_like"/>
    <property type="match status" value="1"/>
</dbReference>
<evidence type="ECO:0000313" key="2">
    <source>
        <dbReference type="Proteomes" id="UP000657918"/>
    </source>
</evidence>
<evidence type="ECO:0000313" key="1">
    <source>
        <dbReference type="EMBL" id="KAF9690314.1"/>
    </source>
</evidence>
<name>A0A835TMD6_9ROSI</name>
<accession>A0A835TMD6</accession>
<dbReference type="SUPFAM" id="SSF51735">
    <property type="entry name" value="NAD(P)-binding Rossmann-fold domains"/>
    <property type="match status" value="1"/>
</dbReference>
<organism evidence="1 2">
    <name type="scientific">Salix dunnii</name>
    <dbReference type="NCBI Taxonomy" id="1413687"/>
    <lineage>
        <taxon>Eukaryota</taxon>
        <taxon>Viridiplantae</taxon>
        <taxon>Streptophyta</taxon>
        <taxon>Embryophyta</taxon>
        <taxon>Tracheophyta</taxon>
        <taxon>Spermatophyta</taxon>
        <taxon>Magnoliopsida</taxon>
        <taxon>eudicotyledons</taxon>
        <taxon>Gunneridae</taxon>
        <taxon>Pentapetalae</taxon>
        <taxon>rosids</taxon>
        <taxon>fabids</taxon>
        <taxon>Malpighiales</taxon>
        <taxon>Salicaceae</taxon>
        <taxon>Saliceae</taxon>
        <taxon>Salix</taxon>
    </lineage>
</organism>
<dbReference type="EMBL" id="JADGMS010000001">
    <property type="protein sequence ID" value="KAF9690314.1"/>
    <property type="molecule type" value="Genomic_DNA"/>
</dbReference>
<dbReference type="InterPro" id="IPR036291">
    <property type="entry name" value="NAD(P)-bd_dom_sf"/>
</dbReference>
<dbReference type="Gene3D" id="3.40.630.30">
    <property type="match status" value="1"/>
</dbReference>
<reference evidence="1 2" key="1">
    <citation type="submission" date="2020-10" db="EMBL/GenBank/DDBJ databases">
        <title>Plant Genome Project.</title>
        <authorList>
            <person name="Zhang R.-G."/>
        </authorList>
    </citation>
    <scope>NUCLEOTIDE SEQUENCE [LARGE SCALE GENOMIC DNA]</scope>
    <source>
        <strain evidence="1">FAFU-HL-1</strain>
        <tissue evidence="1">Leaf</tissue>
    </source>
</reference>
<protein>
    <submittedName>
        <fullName evidence="1">Uncharacterized protein</fullName>
    </submittedName>
</protein>
<dbReference type="Pfam" id="PF00106">
    <property type="entry name" value="adh_short"/>
    <property type="match status" value="1"/>
</dbReference>
<sequence>MTIPTTTSLGTVSRAVSAAGGGGGSKKVMITGVGKGLGRALALELDKRGHTVIGCARSQDNLNSLQSQFSSDNHLLLYADVKSNSSVEELALNNAGTINQNKKIWEVSEEEFDSVIDTNVKGVANMLRHFIPLMIPNKQGIIVNMSSGWGRSGAALVAPYCASKWAVEGLSRSVAKELPEGMAIVALNPGVIHTDMLTSCFGTSASLYQDPDTWALKAAMMILNLTAADNGASLTHPGHLFDTLEIPTALSIKDFLPPLVLNWFVVMSSAYEYKLITDLQQLVTFMDGTGEFFSGHQISRERAKNFVAMAAVVMSHYCKPSPFLGQFPSHFAKSSSRQVVETAVQESKISALFWGSKKSVEPKELNVSLQYSILTGGGLEKQITPKKISLSIISSISEVSSNEWDACNLDATGFDKFNPFLTHGFLSSLEESRSAVKETGWMPSHIVAKDETDNVMGVVPLYLKSHSYGEFVFDHSWADAYYGFGSRYYPKFQCCVPFTPVTGPRILVRNTPFRDQLFDVLVSALKDLAAKVSSLHITFPTEKEWHSLKEKGFLQRIGMQYHWKNRNYKNFDEFLMDMKQSKRKNIRQERKKVSTQNLNMKRLRGYEIKARHWDTFYSFYRNTTDNKWGTPYLTRDFFHNMGSKMGDQVLLVVAEEGDEFVAGALNIIGGDTLFGRLWGCHPKAYYPSLHFEACYYQAIEAAIELNLNTVEAGAQGEHKIQRGYLPVTTYSCHYLIDEAFRKAIEEFLVRESNQVELVMKLIRDSGPLKEGLQ</sequence>
<dbReference type="PROSITE" id="PS00061">
    <property type="entry name" value="ADH_SHORT"/>
    <property type="match status" value="1"/>
</dbReference>
<dbReference type="OrthoDB" id="1946at2759"/>
<dbReference type="InterPro" id="IPR016181">
    <property type="entry name" value="Acyl_CoA_acyltransferase"/>
</dbReference>
<dbReference type="PRINTS" id="PR00080">
    <property type="entry name" value="SDRFAMILY"/>
</dbReference>
<dbReference type="InterPro" id="IPR007434">
    <property type="entry name" value="FemAB-like"/>
</dbReference>
<dbReference type="Proteomes" id="UP000657918">
    <property type="component" value="Unassembled WGS sequence"/>
</dbReference>
<dbReference type="SUPFAM" id="SSF55729">
    <property type="entry name" value="Acyl-CoA N-acyltransferases (Nat)"/>
    <property type="match status" value="1"/>
</dbReference>
<dbReference type="AlphaFoldDB" id="A0A835TMD6"/>
<dbReference type="Gene3D" id="3.40.50.720">
    <property type="entry name" value="NAD(P)-binding Rossmann-like Domain"/>
    <property type="match status" value="1"/>
</dbReference>
<dbReference type="InterPro" id="IPR020904">
    <property type="entry name" value="Sc_DH/Rdtase_CS"/>
</dbReference>
<gene>
    <name evidence="1" type="ORF">SADUNF_Sadunf01G0182600</name>
</gene>
<dbReference type="PANTHER" id="PTHR47017:SF1">
    <property type="entry name" value="ACYL-COA"/>
    <property type="match status" value="1"/>
</dbReference>
<dbReference type="InterPro" id="IPR002347">
    <property type="entry name" value="SDR_fam"/>
</dbReference>
<dbReference type="PANTHER" id="PTHR47017">
    <property type="entry name" value="ACYL-COA"/>
    <property type="match status" value="1"/>
</dbReference>
<dbReference type="PRINTS" id="PR00081">
    <property type="entry name" value="GDHRDH"/>
</dbReference>